<evidence type="ECO:0000313" key="8">
    <source>
        <dbReference type="Proteomes" id="UP000509594"/>
    </source>
</evidence>
<dbReference type="RefSeq" id="WP_176965269.1">
    <property type="nucleotide sequence ID" value="NZ_CP058215.1"/>
</dbReference>
<dbReference type="InterPro" id="IPR051257">
    <property type="entry name" value="Diverse_CBS-Domain"/>
</dbReference>
<dbReference type="PIRSF" id="PIRSF037253">
    <property type="entry name" value="HTH_CBS_prd"/>
    <property type="match status" value="1"/>
</dbReference>
<keyword evidence="3" id="KW-0486">Methionine biosynthesis</keyword>
<dbReference type="PROSITE" id="PS50943">
    <property type="entry name" value="HTH_CROC1"/>
    <property type="match status" value="1"/>
</dbReference>
<dbReference type="SMART" id="SM00116">
    <property type="entry name" value="CBS"/>
    <property type="match status" value="2"/>
</dbReference>
<keyword evidence="1" id="KW-0028">Amino-acid biosynthesis</keyword>
<evidence type="ECO:0000259" key="6">
    <source>
        <dbReference type="PROSITE" id="PS51371"/>
    </source>
</evidence>
<accession>A0A7D5E6X1</accession>
<dbReference type="OrthoDB" id="30763at2157"/>
<dbReference type="GO" id="GO:0003677">
    <property type="term" value="F:DNA binding"/>
    <property type="evidence" value="ECO:0007669"/>
    <property type="project" value="InterPro"/>
</dbReference>
<evidence type="ECO:0000256" key="4">
    <source>
        <dbReference type="PROSITE-ProRule" id="PRU00703"/>
    </source>
</evidence>
<dbReference type="AlphaFoldDB" id="A0A7D5E6X1"/>
<gene>
    <name evidence="7" type="ORF">HWN40_08155</name>
</gene>
<dbReference type="SUPFAM" id="SSF47413">
    <property type="entry name" value="lambda repressor-like DNA-binding domains"/>
    <property type="match status" value="1"/>
</dbReference>
<evidence type="ECO:0000256" key="3">
    <source>
        <dbReference type="ARBA" id="ARBA00023167"/>
    </source>
</evidence>
<proteinExistence type="predicted"/>
<dbReference type="Gene3D" id="1.10.260.40">
    <property type="entry name" value="lambda repressor-like DNA-binding domains"/>
    <property type="match status" value="1"/>
</dbReference>
<feature type="domain" description="CBS" evidence="6">
    <location>
        <begin position="70"/>
        <end position="127"/>
    </location>
</feature>
<dbReference type="Proteomes" id="UP000509594">
    <property type="component" value="Chromosome"/>
</dbReference>
<dbReference type="InterPro" id="IPR046342">
    <property type="entry name" value="CBS_dom_sf"/>
</dbReference>
<sequence>MQLPTPEELKDKRTELGLTQNDLAKRAGVSQPLIARIESGDVDPRLSTLRKIISVFEDVEREDIHVVNIMHTNVISAAPEDHIDIAVQIMEKHNISQIPVLSNGVPVGSISEEMIVRSMADKKKAAVSHMLIRELMGDSFPTVSPNTDINMVSHMLERNPAVLVLEKGQVVGVVTKYDVLKLLSE</sequence>
<reference evidence="7 8" key="1">
    <citation type="submission" date="2020-06" db="EMBL/GenBank/DDBJ databases">
        <title>Methanolobus halotolerans sp. nov., isolated from a saline lake Tus in Siberia.</title>
        <authorList>
            <person name="Shen Y."/>
            <person name="Chen S.-C."/>
            <person name="Lai M.-C."/>
            <person name="Huang H.-H."/>
            <person name="Chiu H.-H."/>
            <person name="Tang S.-L."/>
            <person name="Rogozin D.Y."/>
            <person name="Degermendzhy A.G."/>
        </authorList>
    </citation>
    <scope>NUCLEOTIDE SEQUENCE [LARGE SCALE GENOMIC DNA]</scope>
    <source>
        <strain evidence="7 8">DSM 21339</strain>
    </source>
</reference>
<dbReference type="CDD" id="cd00093">
    <property type="entry name" value="HTH_XRE"/>
    <property type="match status" value="1"/>
</dbReference>
<dbReference type="InterPro" id="IPR017158">
    <property type="entry name" value="Tscrpt-reg_CBS-contain_prd"/>
</dbReference>
<protein>
    <submittedName>
        <fullName evidence="7">CBS domain-containing protein</fullName>
    </submittedName>
</protein>
<dbReference type="InterPro" id="IPR010982">
    <property type="entry name" value="Lambda_DNA-bd_dom_sf"/>
</dbReference>
<dbReference type="GO" id="GO:0009086">
    <property type="term" value="P:methionine biosynthetic process"/>
    <property type="evidence" value="ECO:0007669"/>
    <property type="project" value="UniProtKB-KW"/>
</dbReference>
<dbReference type="InterPro" id="IPR001387">
    <property type="entry name" value="Cro/C1-type_HTH"/>
</dbReference>
<dbReference type="Pfam" id="PF00571">
    <property type="entry name" value="CBS"/>
    <property type="match status" value="2"/>
</dbReference>
<dbReference type="Pfam" id="PF01381">
    <property type="entry name" value="HTH_3"/>
    <property type="match status" value="1"/>
</dbReference>
<dbReference type="PROSITE" id="PS51371">
    <property type="entry name" value="CBS"/>
    <property type="match status" value="1"/>
</dbReference>
<dbReference type="EMBL" id="CP058215">
    <property type="protein sequence ID" value="QLC50213.1"/>
    <property type="molecule type" value="Genomic_DNA"/>
</dbReference>
<keyword evidence="2 4" id="KW-0129">CBS domain</keyword>
<dbReference type="SUPFAM" id="SSF54631">
    <property type="entry name" value="CBS-domain pair"/>
    <property type="match status" value="1"/>
</dbReference>
<dbReference type="SMART" id="SM00530">
    <property type="entry name" value="HTH_XRE"/>
    <property type="match status" value="1"/>
</dbReference>
<evidence type="ECO:0000256" key="2">
    <source>
        <dbReference type="ARBA" id="ARBA00023122"/>
    </source>
</evidence>
<evidence type="ECO:0000259" key="5">
    <source>
        <dbReference type="PROSITE" id="PS50943"/>
    </source>
</evidence>
<dbReference type="PANTHER" id="PTHR43080:SF4">
    <property type="entry name" value="CRO-LIKE PROTEIN"/>
    <property type="match status" value="1"/>
</dbReference>
<organism evidence="7 8">
    <name type="scientific">Methanolobus zinderi</name>
    <dbReference type="NCBI Taxonomy" id="536044"/>
    <lineage>
        <taxon>Archaea</taxon>
        <taxon>Methanobacteriati</taxon>
        <taxon>Methanobacteriota</taxon>
        <taxon>Stenosarchaea group</taxon>
        <taxon>Methanomicrobia</taxon>
        <taxon>Methanosarcinales</taxon>
        <taxon>Methanosarcinaceae</taxon>
        <taxon>Methanolobus</taxon>
    </lineage>
</organism>
<dbReference type="GeneID" id="55821640"/>
<dbReference type="KEGG" id="mzi:HWN40_08155"/>
<dbReference type="Gene3D" id="3.10.580.10">
    <property type="entry name" value="CBS-domain"/>
    <property type="match status" value="1"/>
</dbReference>
<feature type="domain" description="HTH cro/C1-type" evidence="5">
    <location>
        <begin position="9"/>
        <end position="64"/>
    </location>
</feature>
<dbReference type="InterPro" id="IPR000644">
    <property type="entry name" value="CBS_dom"/>
</dbReference>
<name>A0A7D5E6X1_9EURY</name>
<evidence type="ECO:0000256" key="1">
    <source>
        <dbReference type="ARBA" id="ARBA00022605"/>
    </source>
</evidence>
<dbReference type="PANTHER" id="PTHR43080">
    <property type="entry name" value="CBS DOMAIN-CONTAINING PROTEIN CBSX3, MITOCHONDRIAL"/>
    <property type="match status" value="1"/>
</dbReference>
<keyword evidence="8" id="KW-1185">Reference proteome</keyword>
<evidence type="ECO:0000313" key="7">
    <source>
        <dbReference type="EMBL" id="QLC50213.1"/>
    </source>
</evidence>